<dbReference type="AlphaFoldDB" id="A0A367ZHB7"/>
<evidence type="ECO:0000313" key="9">
    <source>
        <dbReference type="EMBL" id="RCK76731.1"/>
    </source>
</evidence>
<feature type="transmembrane region" description="Helical" evidence="7">
    <location>
        <begin position="53"/>
        <end position="76"/>
    </location>
</feature>
<name>A0A367ZHB7_9BACT</name>
<evidence type="ECO:0000256" key="2">
    <source>
        <dbReference type="ARBA" id="ARBA00010593"/>
    </source>
</evidence>
<feature type="transmembrane region" description="Helical" evidence="7">
    <location>
        <begin position="374"/>
        <end position="395"/>
    </location>
</feature>
<comment type="similarity">
    <text evidence="2">Belongs to the SLC12A transporter family.</text>
</comment>
<dbReference type="InterPro" id="IPR004842">
    <property type="entry name" value="SLC12A_fam"/>
</dbReference>
<dbReference type="PANTHER" id="PTHR11827:SF72">
    <property type="entry name" value="GH08340P"/>
    <property type="match status" value="1"/>
</dbReference>
<proteinExistence type="inferred from homology"/>
<evidence type="ECO:0000313" key="10">
    <source>
        <dbReference type="Proteomes" id="UP000252355"/>
    </source>
</evidence>
<feature type="transmembrane region" description="Helical" evidence="7">
    <location>
        <begin position="209"/>
        <end position="228"/>
    </location>
</feature>
<dbReference type="GO" id="GO:0015377">
    <property type="term" value="F:chloride:monoatomic cation symporter activity"/>
    <property type="evidence" value="ECO:0007669"/>
    <property type="project" value="InterPro"/>
</dbReference>
<feature type="transmembrane region" description="Helical" evidence="7">
    <location>
        <begin position="240"/>
        <end position="265"/>
    </location>
</feature>
<feature type="transmembrane region" description="Helical" evidence="7">
    <location>
        <begin position="342"/>
        <end position="362"/>
    </location>
</feature>
<sequence>MSELPHHPDARKEGRHQFGTFEGVFTPSILTTFGVVIFLRATYVTGVAGAWRAVLILLLAKSITTITTSSLGAIATSMKVRGGGVYYLVSRVLGPTLGGGIGLALYAAQTTSIAFYTLGFVESLVATVPELQAVQGVVGLAAIAALFGLAYLGTDWVIRVQYLIMAVLGLAIVSFLGGAWVLFSPARFWENWDAVWSGSQGGVTWHHDGFWDLFAIYFPAVTGVIAGIDMSGDLRHPGRSLTIGTIASVLVSGTVYLLQIVLWAGAASRLDLIGKPFLVMCEGALFGWGAVITAGVFAATISSAVGRILGTPRVLQAIGRDGILEWLRPFGRGSGPTDEPRVATLATGLLVAGIMIWAALTGGSSGALNLVAELMSMIFLYTFGMINLAAFVEGFGANPTFRPRFRLFHWSLSLVGVVLSVGVAFLIDWRTATAALFGLLGLFWFLQRRALQVTFGDAQRGFLFSAVRRQLLRLQAYPEDARNWRPTILVFTGNPQTRRTLVRFAEWFEANRGIVYLAHVVVGQLPEQATARVAALRQLQDFCRTTGLPAFPMVTVAPDLCAGVQTILQLAGSGMIPPNLALFGWPQAPAGDQVLARHLAAARDLGYSLVLIDGHGLSVARPGQRIDLWWRGRENGDLMLMLAFLLTRSPHWQGAQLFLHRIVQQPDDVAHARRDLEALLDHHQIEATPEILVADAPFATILHKHSAAADLVFLGIEPPAPEDATAWFAQQRMLLSPAHTTILVWASTSLREAMRPDDHSGATSG</sequence>
<dbReference type="Proteomes" id="UP000252355">
    <property type="component" value="Unassembled WGS sequence"/>
</dbReference>
<feature type="transmembrane region" description="Helical" evidence="7">
    <location>
        <begin position="285"/>
        <end position="310"/>
    </location>
</feature>
<feature type="transmembrane region" description="Helical" evidence="7">
    <location>
        <begin position="133"/>
        <end position="153"/>
    </location>
</feature>
<organism evidence="9 10">
    <name type="scientific">Candidatus Ozemobacter sibiricus</name>
    <dbReference type="NCBI Taxonomy" id="2268124"/>
    <lineage>
        <taxon>Bacteria</taxon>
        <taxon>Candidatus Ozemobacteria</taxon>
        <taxon>Candidatus Ozemobacterales</taxon>
        <taxon>Candidatus Ozemobacteraceae</taxon>
        <taxon>Candidatus Ozemobacter</taxon>
    </lineage>
</organism>
<dbReference type="InterPro" id="IPR004841">
    <property type="entry name" value="AA-permease/SLC12A_dom"/>
</dbReference>
<evidence type="ECO:0000256" key="5">
    <source>
        <dbReference type="ARBA" id="ARBA00022989"/>
    </source>
</evidence>
<keyword evidence="3" id="KW-0813">Transport</keyword>
<dbReference type="EMBL" id="QOQW01000035">
    <property type="protein sequence ID" value="RCK76731.1"/>
    <property type="molecule type" value="Genomic_DNA"/>
</dbReference>
<dbReference type="Gene3D" id="1.20.1740.10">
    <property type="entry name" value="Amino acid/polyamine transporter I"/>
    <property type="match status" value="1"/>
</dbReference>
<evidence type="ECO:0000256" key="4">
    <source>
        <dbReference type="ARBA" id="ARBA00022692"/>
    </source>
</evidence>
<protein>
    <submittedName>
        <fullName evidence="9">Putative Na-K-Cl cotransporter</fullName>
    </submittedName>
</protein>
<feature type="transmembrane region" description="Helical" evidence="7">
    <location>
        <begin position="21"/>
        <end position="41"/>
    </location>
</feature>
<evidence type="ECO:0000256" key="7">
    <source>
        <dbReference type="SAM" id="Phobius"/>
    </source>
</evidence>
<feature type="transmembrane region" description="Helical" evidence="7">
    <location>
        <begin position="160"/>
        <end position="183"/>
    </location>
</feature>
<evidence type="ECO:0000256" key="6">
    <source>
        <dbReference type="ARBA" id="ARBA00023136"/>
    </source>
</evidence>
<comment type="subcellular location">
    <subcellularLocation>
        <location evidence="1">Membrane</location>
        <topology evidence="1">Multi-pass membrane protein</topology>
    </subcellularLocation>
</comment>
<keyword evidence="6 7" id="KW-0472">Membrane</keyword>
<dbReference type="PANTHER" id="PTHR11827">
    <property type="entry name" value="SOLUTE CARRIER FAMILY 12, CATION COTRANSPORTERS"/>
    <property type="match status" value="1"/>
</dbReference>
<gene>
    <name evidence="9" type="ORF">OZSIB_3323</name>
</gene>
<keyword evidence="4 7" id="KW-0812">Transmembrane</keyword>
<feature type="transmembrane region" description="Helical" evidence="7">
    <location>
        <begin position="407"/>
        <end position="427"/>
    </location>
</feature>
<feature type="domain" description="Amino acid permease/ SLC12A" evidence="8">
    <location>
        <begin position="24"/>
        <end position="489"/>
    </location>
</feature>
<evidence type="ECO:0000256" key="3">
    <source>
        <dbReference type="ARBA" id="ARBA00022448"/>
    </source>
</evidence>
<reference evidence="9 10" key="1">
    <citation type="submission" date="2018-05" db="EMBL/GenBank/DDBJ databases">
        <title>A metagenomic window into the 2 km-deep terrestrial subsurface aquifer revealed taxonomically and functionally diverse microbial community comprising novel uncultured bacterial lineages.</title>
        <authorList>
            <person name="Kadnikov V.V."/>
            <person name="Mardanov A.V."/>
            <person name="Beletsky A.V."/>
            <person name="Banks D."/>
            <person name="Pimenov N.V."/>
            <person name="Frank Y.A."/>
            <person name="Karnachuk O.V."/>
            <person name="Ravin N.V."/>
        </authorList>
    </citation>
    <scope>NUCLEOTIDE SEQUENCE [LARGE SCALE GENOMIC DNA]</scope>
    <source>
        <strain evidence="9">BY5</strain>
    </source>
</reference>
<dbReference type="FunFam" id="1.20.1740.10:FF:000013">
    <property type="entry name" value="Solute carrier family 12 member"/>
    <property type="match status" value="1"/>
</dbReference>
<accession>A0A367ZHB7</accession>
<comment type="caution">
    <text evidence="9">The sequence shown here is derived from an EMBL/GenBank/DDBJ whole genome shotgun (WGS) entry which is preliminary data.</text>
</comment>
<keyword evidence="5 7" id="KW-1133">Transmembrane helix</keyword>
<dbReference type="Pfam" id="PF00324">
    <property type="entry name" value="AA_permease"/>
    <property type="match status" value="1"/>
</dbReference>
<evidence type="ECO:0000259" key="8">
    <source>
        <dbReference type="Pfam" id="PF00324"/>
    </source>
</evidence>
<feature type="transmembrane region" description="Helical" evidence="7">
    <location>
        <begin position="97"/>
        <end position="121"/>
    </location>
</feature>
<dbReference type="GO" id="GO:0016020">
    <property type="term" value="C:membrane"/>
    <property type="evidence" value="ECO:0007669"/>
    <property type="project" value="UniProtKB-SubCell"/>
</dbReference>
<evidence type="ECO:0000256" key="1">
    <source>
        <dbReference type="ARBA" id="ARBA00004141"/>
    </source>
</evidence>